<feature type="region of interest" description="Disordered" evidence="2">
    <location>
        <begin position="57"/>
        <end position="104"/>
    </location>
</feature>
<gene>
    <name evidence="4" type="ORF">AMSG_01376</name>
</gene>
<dbReference type="SMART" id="SM00441">
    <property type="entry name" value="FF"/>
    <property type="match status" value="3"/>
</dbReference>
<evidence type="ECO:0000259" key="3">
    <source>
        <dbReference type="SMART" id="SM00441"/>
    </source>
</evidence>
<dbReference type="PANTHER" id="PTHR15377:SF3">
    <property type="entry name" value="WW DOMAIN-CONTAINING PROTEIN"/>
    <property type="match status" value="1"/>
</dbReference>
<dbReference type="InterPro" id="IPR045148">
    <property type="entry name" value="TCRG1-like"/>
</dbReference>
<keyword evidence="5" id="KW-1185">Reference proteome</keyword>
<dbReference type="SUPFAM" id="SSF81698">
    <property type="entry name" value="FF domain"/>
    <property type="match status" value="2"/>
</dbReference>
<dbReference type="GeneID" id="25561127"/>
<feature type="domain" description="FF" evidence="3">
    <location>
        <begin position="112"/>
        <end position="166"/>
    </location>
</feature>
<dbReference type="Proteomes" id="UP000054408">
    <property type="component" value="Unassembled WGS sequence"/>
</dbReference>
<dbReference type="Gene3D" id="1.10.10.440">
    <property type="entry name" value="FF domain"/>
    <property type="match status" value="2"/>
</dbReference>
<feature type="region of interest" description="Disordered" evidence="2">
    <location>
        <begin position="514"/>
        <end position="562"/>
    </location>
</feature>
<dbReference type="AlphaFoldDB" id="A0A0L0DNT1"/>
<proteinExistence type="predicted"/>
<dbReference type="InterPro" id="IPR002713">
    <property type="entry name" value="FF_domain"/>
</dbReference>
<dbReference type="RefSeq" id="XP_013761980.1">
    <property type="nucleotide sequence ID" value="XM_013906526.1"/>
</dbReference>
<dbReference type="GO" id="GO:0003712">
    <property type="term" value="F:transcription coregulator activity"/>
    <property type="evidence" value="ECO:0007669"/>
    <property type="project" value="TreeGrafter"/>
</dbReference>
<dbReference type="EMBL" id="GL349437">
    <property type="protein sequence ID" value="KNC53666.1"/>
    <property type="molecule type" value="Genomic_DNA"/>
</dbReference>
<dbReference type="STRING" id="461836.A0A0L0DNT1"/>
<evidence type="ECO:0000313" key="5">
    <source>
        <dbReference type="Proteomes" id="UP000054408"/>
    </source>
</evidence>
<dbReference type="GO" id="GO:0070063">
    <property type="term" value="F:RNA polymerase binding"/>
    <property type="evidence" value="ECO:0007669"/>
    <property type="project" value="InterPro"/>
</dbReference>
<organism evidence="4 5">
    <name type="scientific">Thecamonas trahens ATCC 50062</name>
    <dbReference type="NCBI Taxonomy" id="461836"/>
    <lineage>
        <taxon>Eukaryota</taxon>
        <taxon>Apusozoa</taxon>
        <taxon>Apusomonadida</taxon>
        <taxon>Apusomonadidae</taxon>
        <taxon>Thecamonas</taxon>
    </lineage>
</organism>
<feature type="domain" description="FF" evidence="3">
    <location>
        <begin position="327"/>
        <end position="382"/>
    </location>
</feature>
<accession>A0A0L0DNT1</accession>
<evidence type="ECO:0000313" key="4">
    <source>
        <dbReference type="EMBL" id="KNC53666.1"/>
    </source>
</evidence>
<name>A0A0L0DNT1_THETB</name>
<keyword evidence="1" id="KW-0677">Repeat</keyword>
<protein>
    <recommendedName>
        <fullName evidence="3">FF domain-containing protein</fullName>
    </recommendedName>
</protein>
<dbReference type="PANTHER" id="PTHR15377">
    <property type="entry name" value="TRANSCRIPTION ELONGATION REGULATOR 1"/>
    <property type="match status" value="1"/>
</dbReference>
<dbReference type="GO" id="GO:0005634">
    <property type="term" value="C:nucleus"/>
    <property type="evidence" value="ECO:0007669"/>
    <property type="project" value="TreeGrafter"/>
</dbReference>
<evidence type="ECO:0000256" key="2">
    <source>
        <dbReference type="SAM" id="MobiDB-lite"/>
    </source>
</evidence>
<feature type="domain" description="FF" evidence="3">
    <location>
        <begin position="251"/>
        <end position="307"/>
    </location>
</feature>
<dbReference type="InterPro" id="IPR036517">
    <property type="entry name" value="FF_domain_sf"/>
</dbReference>
<reference evidence="4 5" key="1">
    <citation type="submission" date="2010-05" db="EMBL/GenBank/DDBJ databases">
        <title>The Genome Sequence of Thecamonas trahens ATCC 50062.</title>
        <authorList>
            <consortium name="The Broad Institute Genome Sequencing Platform"/>
            <person name="Russ C."/>
            <person name="Cuomo C."/>
            <person name="Shea T."/>
            <person name="Young S.K."/>
            <person name="Zeng Q."/>
            <person name="Koehrsen M."/>
            <person name="Haas B."/>
            <person name="Borodovsky M."/>
            <person name="Guigo R."/>
            <person name="Alvarado L."/>
            <person name="Berlin A."/>
            <person name="Bochicchio J."/>
            <person name="Borenstein D."/>
            <person name="Chapman S."/>
            <person name="Chen Z."/>
            <person name="Freedman E."/>
            <person name="Gellesch M."/>
            <person name="Goldberg J."/>
            <person name="Griggs A."/>
            <person name="Gujja S."/>
            <person name="Heilman E."/>
            <person name="Heiman D."/>
            <person name="Hepburn T."/>
            <person name="Howarth C."/>
            <person name="Jen D."/>
            <person name="Larson L."/>
            <person name="Mehta T."/>
            <person name="Park D."/>
            <person name="Pearson M."/>
            <person name="Roberts A."/>
            <person name="Saif S."/>
            <person name="Shenoy N."/>
            <person name="Sisk P."/>
            <person name="Stolte C."/>
            <person name="Sykes S."/>
            <person name="Thomson T."/>
            <person name="Walk T."/>
            <person name="White J."/>
            <person name="Yandava C."/>
            <person name="Burger G."/>
            <person name="Gray M.W."/>
            <person name="Holland P.W.H."/>
            <person name="King N."/>
            <person name="Lang F.B.F."/>
            <person name="Roger A.J."/>
            <person name="Ruiz-Trillo I."/>
            <person name="Lander E."/>
            <person name="Nusbaum C."/>
        </authorList>
    </citation>
    <scope>NUCLEOTIDE SEQUENCE [LARGE SCALE GENOMIC DNA]</scope>
    <source>
        <strain evidence="4 5">ATCC 50062</strain>
    </source>
</reference>
<dbReference type="OrthoDB" id="187617at2759"/>
<sequence length="562" mass="60788">MALRPVYASPLLGSTGWRVVKTNAPDNHPAKVFYYHASSATSSWDLPAVLEPFDLSGFTGPRRKRKRDESGRTSRAQHPPVHARNQSTTSAGAEETAMPEAPWADTDDAKTVAQAVEGFRALLWETGITPFSDYYVMKSRLEKDARFAAVADEDDRRAIFEAVATEAASKKTASAEEQARNAAASAFCALIRKMLPRLPAKPQLYDLRAVAGDDPAYSGVGKLEREALFAREVSALREKKARLKAERKAKRNAAKAAYVRLLASLEDPALGGDSQWRTTRPRIADDPAFKALPPSKAEDYFYDYTDSLKEAEASRASVAKATAKVQAETARSDFLTLLAEFVKSPAEDYAAITDRLGVDPRWSAPGVSDAFRRSAVEKHLAELGTSAKGRLAVILARHAANLRLDWDWPRAQRFLGELPGTGEEIRALSLSAAGAAAVYSEFLVDAKAKAREAFFDMVDSVVAPGAALAAHDVADFLESTDPRFERAEQDPAFNALLALEEYLGSDEQAARRAAHFSSSSRAHASSKSGNDDGYALDIDIADDTEGDVGKSGGKGIKGGDDD</sequence>
<feature type="compositionally biased region" description="Low complexity" evidence="2">
    <location>
        <begin position="515"/>
        <end position="526"/>
    </location>
</feature>
<dbReference type="Pfam" id="PF01846">
    <property type="entry name" value="FF"/>
    <property type="match status" value="2"/>
</dbReference>
<evidence type="ECO:0000256" key="1">
    <source>
        <dbReference type="ARBA" id="ARBA00022737"/>
    </source>
</evidence>